<reference evidence="1" key="2">
    <citation type="submission" date="2025-03" db="EMBL/GenBank/DDBJ databases">
        <authorList>
            <consortium name="ELIXIR-Norway"/>
            <consortium name="Elixir Norway"/>
        </authorList>
    </citation>
    <scope>NUCLEOTIDE SEQUENCE</scope>
</reference>
<organism evidence="1 2">
    <name type="scientific">Rangifer tarandus platyrhynchus</name>
    <name type="common">Svalbard reindeer</name>
    <dbReference type="NCBI Taxonomy" id="3082113"/>
    <lineage>
        <taxon>Eukaryota</taxon>
        <taxon>Metazoa</taxon>
        <taxon>Chordata</taxon>
        <taxon>Craniata</taxon>
        <taxon>Vertebrata</taxon>
        <taxon>Euteleostomi</taxon>
        <taxon>Mammalia</taxon>
        <taxon>Eutheria</taxon>
        <taxon>Laurasiatheria</taxon>
        <taxon>Artiodactyla</taxon>
        <taxon>Ruminantia</taxon>
        <taxon>Pecora</taxon>
        <taxon>Cervidae</taxon>
        <taxon>Odocoileinae</taxon>
        <taxon>Rangifer</taxon>
    </lineage>
</organism>
<protein>
    <submittedName>
        <fullName evidence="1">Uncharacterized protein</fullName>
    </submittedName>
</protein>
<dbReference type="Proteomes" id="UP001162501">
    <property type="component" value="Chromosome 13"/>
</dbReference>
<dbReference type="EMBL" id="OX596097">
    <property type="protein sequence ID" value="CAM9594890.1"/>
    <property type="molecule type" value="Genomic_DNA"/>
</dbReference>
<gene>
    <name evidence="1" type="ORF">MRATA1EN22A_LOCUS4729</name>
</gene>
<proteinExistence type="predicted"/>
<sequence>MGPSLAFSGRREGRREGSQEEFGSENRKAPEETSWACFLLRAVQLRGRYRDPSPPTPSSGSLTQDEGLTPRLTVRHQDPAIVTQPSAGHPLQLLPGAVRDDMPAGPRIKGEFK</sequence>
<evidence type="ECO:0000313" key="2">
    <source>
        <dbReference type="Proteomes" id="UP001162501"/>
    </source>
</evidence>
<reference evidence="1" key="1">
    <citation type="submission" date="2023-05" db="EMBL/GenBank/DDBJ databases">
        <authorList>
            <consortium name="ELIXIR-Norway"/>
        </authorList>
    </citation>
    <scope>NUCLEOTIDE SEQUENCE</scope>
</reference>
<name>A0AC59YDW5_RANTA</name>
<accession>A0AC59YDW5</accession>
<evidence type="ECO:0000313" key="1">
    <source>
        <dbReference type="EMBL" id="CAM9594890.1"/>
    </source>
</evidence>